<comment type="caution">
    <text evidence="1">The sequence shown here is derived from an EMBL/GenBank/DDBJ whole genome shotgun (WGS) entry which is preliminary data.</text>
</comment>
<dbReference type="EMBL" id="JASUXU010000030">
    <property type="protein sequence ID" value="KAK0319386.1"/>
    <property type="molecule type" value="Genomic_DNA"/>
</dbReference>
<gene>
    <name evidence="1" type="ORF">LTR82_009451</name>
</gene>
<evidence type="ECO:0008006" key="3">
    <source>
        <dbReference type="Google" id="ProtNLM"/>
    </source>
</evidence>
<reference evidence="1" key="1">
    <citation type="submission" date="2021-12" db="EMBL/GenBank/DDBJ databases">
        <title>Black yeast isolated from Biological Soil Crust.</title>
        <authorList>
            <person name="Kurbessoian T."/>
        </authorList>
    </citation>
    <scope>NUCLEOTIDE SEQUENCE</scope>
    <source>
        <strain evidence="1">CCFEE 5208</strain>
    </source>
</reference>
<dbReference type="SUPFAM" id="SSF54427">
    <property type="entry name" value="NTF2-like"/>
    <property type="match status" value="1"/>
</dbReference>
<dbReference type="InterPro" id="IPR032710">
    <property type="entry name" value="NTF2-like_dom_sf"/>
</dbReference>
<name>A0AAN6FKL6_9PEZI</name>
<protein>
    <recommendedName>
        <fullName evidence="3">SnoaL-like domain-containing protein</fullName>
    </recommendedName>
</protein>
<organism evidence="1 2">
    <name type="scientific">Friedmanniomyces endolithicus</name>
    <dbReference type="NCBI Taxonomy" id="329885"/>
    <lineage>
        <taxon>Eukaryota</taxon>
        <taxon>Fungi</taxon>
        <taxon>Dikarya</taxon>
        <taxon>Ascomycota</taxon>
        <taxon>Pezizomycotina</taxon>
        <taxon>Dothideomycetes</taxon>
        <taxon>Dothideomycetidae</taxon>
        <taxon>Mycosphaerellales</taxon>
        <taxon>Teratosphaeriaceae</taxon>
        <taxon>Friedmanniomyces</taxon>
    </lineage>
</organism>
<evidence type="ECO:0000313" key="1">
    <source>
        <dbReference type="EMBL" id="KAK0319386.1"/>
    </source>
</evidence>
<dbReference type="AlphaFoldDB" id="A0AAN6FKL6"/>
<proteinExistence type="predicted"/>
<accession>A0AAN6FKL6</accession>
<evidence type="ECO:0000313" key="2">
    <source>
        <dbReference type="Proteomes" id="UP001168146"/>
    </source>
</evidence>
<dbReference type="Proteomes" id="UP001168146">
    <property type="component" value="Unassembled WGS sequence"/>
</dbReference>
<sequence length="100" mass="11295">MPDLHTLPAGSRPHKAIRNNGPTDLAIERFKLRELAEGWPMYRDSCEWENLASIFAPNAYIYTSWTGKTPYQNFIAASKAGMDDGKSSCIGAWESVRIFR</sequence>